<proteinExistence type="predicted"/>
<accession>A0ABQ9IHL3</accession>
<evidence type="ECO:0000313" key="2">
    <source>
        <dbReference type="Proteomes" id="UP001159363"/>
    </source>
</evidence>
<organism evidence="1 2">
    <name type="scientific">Dryococelus australis</name>
    <dbReference type="NCBI Taxonomy" id="614101"/>
    <lineage>
        <taxon>Eukaryota</taxon>
        <taxon>Metazoa</taxon>
        <taxon>Ecdysozoa</taxon>
        <taxon>Arthropoda</taxon>
        <taxon>Hexapoda</taxon>
        <taxon>Insecta</taxon>
        <taxon>Pterygota</taxon>
        <taxon>Neoptera</taxon>
        <taxon>Polyneoptera</taxon>
        <taxon>Phasmatodea</taxon>
        <taxon>Verophasmatodea</taxon>
        <taxon>Anareolatae</taxon>
        <taxon>Phasmatidae</taxon>
        <taxon>Eurycanthinae</taxon>
        <taxon>Dryococelus</taxon>
    </lineage>
</organism>
<dbReference type="Proteomes" id="UP001159363">
    <property type="component" value="Chromosome 1"/>
</dbReference>
<protein>
    <submittedName>
        <fullName evidence="1">Uncharacterized protein</fullName>
    </submittedName>
</protein>
<evidence type="ECO:0000313" key="1">
    <source>
        <dbReference type="EMBL" id="KAJ8896180.1"/>
    </source>
</evidence>
<reference evidence="1 2" key="1">
    <citation type="submission" date="2023-02" db="EMBL/GenBank/DDBJ databases">
        <title>LHISI_Scaffold_Assembly.</title>
        <authorList>
            <person name="Stuart O.P."/>
            <person name="Cleave R."/>
            <person name="Magrath M.J.L."/>
            <person name="Mikheyev A.S."/>
        </authorList>
    </citation>
    <scope>NUCLEOTIDE SEQUENCE [LARGE SCALE GENOMIC DNA]</scope>
    <source>
        <strain evidence="1">Daus_M_001</strain>
        <tissue evidence="1">Leg muscle</tissue>
    </source>
</reference>
<dbReference type="EMBL" id="JARBHB010000001">
    <property type="protein sequence ID" value="KAJ8896180.1"/>
    <property type="molecule type" value="Genomic_DNA"/>
</dbReference>
<keyword evidence="2" id="KW-1185">Reference proteome</keyword>
<comment type="caution">
    <text evidence="1">The sequence shown here is derived from an EMBL/GenBank/DDBJ whole genome shotgun (WGS) entry which is preliminary data.</text>
</comment>
<name>A0ABQ9IHL3_9NEOP</name>
<sequence>MVLLKSLPLRISLSQSASSYGNASNEHLNRLQNTSQLSNSLLPRGIFWTKHSEIDRFSNMLLEQMVRLLLYEFEEPKFAEAIKIVMDMDAVAKSAALMSGA</sequence>
<gene>
    <name evidence="1" type="ORF">PR048_001523</name>
</gene>